<feature type="domain" description="DUF4440" evidence="2">
    <location>
        <begin position="34"/>
        <end position="135"/>
    </location>
</feature>
<dbReference type="Gene3D" id="3.10.450.50">
    <property type="match status" value="1"/>
</dbReference>
<protein>
    <submittedName>
        <fullName evidence="3">DUF4440 domain-containing protein</fullName>
    </submittedName>
</protein>
<dbReference type="SUPFAM" id="SSF54427">
    <property type="entry name" value="NTF2-like"/>
    <property type="match status" value="1"/>
</dbReference>
<feature type="signal peptide" evidence="1">
    <location>
        <begin position="1"/>
        <end position="20"/>
    </location>
</feature>
<feature type="chain" id="PRO_5026242032" evidence="1">
    <location>
        <begin position="21"/>
        <end position="144"/>
    </location>
</feature>
<name>A0A6I6G355_9BACT</name>
<dbReference type="Pfam" id="PF14534">
    <property type="entry name" value="DUF4440"/>
    <property type="match status" value="1"/>
</dbReference>
<dbReference type="EMBL" id="CP046566">
    <property type="protein sequence ID" value="QGW27056.1"/>
    <property type="molecule type" value="Genomic_DNA"/>
</dbReference>
<organism evidence="3 4">
    <name type="scientific">Phnomibacter ginsenosidimutans</name>
    <dbReference type="NCBI Taxonomy" id="2676868"/>
    <lineage>
        <taxon>Bacteria</taxon>
        <taxon>Pseudomonadati</taxon>
        <taxon>Bacteroidota</taxon>
        <taxon>Chitinophagia</taxon>
        <taxon>Chitinophagales</taxon>
        <taxon>Chitinophagaceae</taxon>
        <taxon>Phnomibacter</taxon>
    </lineage>
</organism>
<reference evidence="3 4" key="1">
    <citation type="submission" date="2019-11" db="EMBL/GenBank/DDBJ databases">
        <authorList>
            <person name="Im W.T."/>
        </authorList>
    </citation>
    <scope>NUCLEOTIDE SEQUENCE [LARGE SCALE GENOMIC DNA]</scope>
    <source>
        <strain evidence="3 4">SB-02</strain>
    </source>
</reference>
<evidence type="ECO:0000256" key="1">
    <source>
        <dbReference type="SAM" id="SignalP"/>
    </source>
</evidence>
<keyword evidence="1" id="KW-0732">Signal</keyword>
<keyword evidence="4" id="KW-1185">Reference proteome</keyword>
<evidence type="ECO:0000313" key="4">
    <source>
        <dbReference type="Proteomes" id="UP000426027"/>
    </source>
</evidence>
<evidence type="ECO:0000313" key="3">
    <source>
        <dbReference type="EMBL" id="QGW27056.1"/>
    </source>
</evidence>
<proteinExistence type="predicted"/>
<dbReference type="InterPro" id="IPR027843">
    <property type="entry name" value="DUF4440"/>
</dbReference>
<dbReference type="AlphaFoldDB" id="A0A6I6G355"/>
<sequence length="144" mass="16587">MNMRFTFLLMAFGLCTTLLAQQTPAEKFVANLAQQKNKWLIAQRYDSLRNILDARCLYVHSNGWTQNATEVIADMQSGKLRYQKIHFSDVQARQFESMVIVTGKGQFEGNMQGKTFAIQLAFTEVYVKRKASWKLVSRHACKIE</sequence>
<dbReference type="InterPro" id="IPR032710">
    <property type="entry name" value="NTF2-like_dom_sf"/>
</dbReference>
<dbReference type="RefSeq" id="WP_157476421.1">
    <property type="nucleotide sequence ID" value="NZ_CP046566.1"/>
</dbReference>
<accession>A0A6I6G355</accession>
<dbReference type="KEGG" id="fls:GLV81_02100"/>
<gene>
    <name evidence="3" type="ORF">GLV81_02100</name>
</gene>
<evidence type="ECO:0000259" key="2">
    <source>
        <dbReference type="Pfam" id="PF14534"/>
    </source>
</evidence>
<dbReference type="Proteomes" id="UP000426027">
    <property type="component" value="Chromosome"/>
</dbReference>